<dbReference type="EMBL" id="ML213513">
    <property type="protein sequence ID" value="TFK50601.1"/>
    <property type="molecule type" value="Genomic_DNA"/>
</dbReference>
<dbReference type="STRING" id="5364.A0A5C3N9U0"/>
<feature type="domain" description="AB hydrolase-1" evidence="1">
    <location>
        <begin position="41"/>
        <end position="328"/>
    </location>
</feature>
<dbReference type="GO" id="GO:0016020">
    <property type="term" value="C:membrane"/>
    <property type="evidence" value="ECO:0007669"/>
    <property type="project" value="TreeGrafter"/>
</dbReference>
<dbReference type="InterPro" id="IPR029058">
    <property type="entry name" value="AB_hydrolase_fold"/>
</dbReference>
<reference evidence="2 3" key="1">
    <citation type="journal article" date="2019" name="Nat. Ecol. Evol.">
        <title>Megaphylogeny resolves global patterns of mushroom evolution.</title>
        <authorList>
            <person name="Varga T."/>
            <person name="Krizsan K."/>
            <person name="Foldi C."/>
            <person name="Dima B."/>
            <person name="Sanchez-Garcia M."/>
            <person name="Sanchez-Ramirez S."/>
            <person name="Szollosi G.J."/>
            <person name="Szarkandi J.G."/>
            <person name="Papp V."/>
            <person name="Albert L."/>
            <person name="Andreopoulos W."/>
            <person name="Angelini C."/>
            <person name="Antonin V."/>
            <person name="Barry K.W."/>
            <person name="Bougher N.L."/>
            <person name="Buchanan P."/>
            <person name="Buyck B."/>
            <person name="Bense V."/>
            <person name="Catcheside P."/>
            <person name="Chovatia M."/>
            <person name="Cooper J."/>
            <person name="Damon W."/>
            <person name="Desjardin D."/>
            <person name="Finy P."/>
            <person name="Geml J."/>
            <person name="Haridas S."/>
            <person name="Hughes K."/>
            <person name="Justo A."/>
            <person name="Karasinski D."/>
            <person name="Kautmanova I."/>
            <person name="Kiss B."/>
            <person name="Kocsube S."/>
            <person name="Kotiranta H."/>
            <person name="LaButti K.M."/>
            <person name="Lechner B.E."/>
            <person name="Liimatainen K."/>
            <person name="Lipzen A."/>
            <person name="Lukacs Z."/>
            <person name="Mihaltcheva S."/>
            <person name="Morgado L.N."/>
            <person name="Niskanen T."/>
            <person name="Noordeloos M.E."/>
            <person name="Ohm R.A."/>
            <person name="Ortiz-Santana B."/>
            <person name="Ovrebo C."/>
            <person name="Racz N."/>
            <person name="Riley R."/>
            <person name="Savchenko A."/>
            <person name="Shiryaev A."/>
            <person name="Soop K."/>
            <person name="Spirin V."/>
            <person name="Szebenyi C."/>
            <person name="Tomsovsky M."/>
            <person name="Tulloss R.E."/>
            <person name="Uehling J."/>
            <person name="Grigoriev I.V."/>
            <person name="Vagvolgyi C."/>
            <person name="Papp T."/>
            <person name="Martin F.M."/>
            <person name="Miettinen O."/>
            <person name="Hibbett D.S."/>
            <person name="Nagy L.G."/>
        </authorList>
    </citation>
    <scope>NUCLEOTIDE SEQUENCE [LARGE SCALE GENOMIC DNA]</scope>
    <source>
        <strain evidence="2 3">OMC1185</strain>
    </source>
</reference>
<dbReference type="Proteomes" id="UP000305948">
    <property type="component" value="Unassembled WGS sequence"/>
</dbReference>
<keyword evidence="3" id="KW-1185">Reference proteome</keyword>
<sequence length="343" mass="37892">MLPLLVDKVVFDTPFEVEGTRLKMAANRYSVPHGAAGGVTLILAHASGTHKEHWEPVLHGLFELQKSLSAPGQSVIREAWAFDWHTHGDSALLNAEALARLPDSGTSITHWAEAIAAFVEAHLSSHRLVAMGHSAGTTAVMYSTKCYKASSGVKYEAVILVEPPMIDRDVYQANFKNREQQINLITKGISAQKSKWDSRSAAYDYFARRMPWKEWDERLRVILVNHGLRSVEASYPAAGAVTTKCEKRFEASVYLDLEGTVEATEQIEKVCSDIPIHVVFGERIDVIPRYSQDSVVDTRKGRNVASVSRIPGAGHMVVQQQPDALAEVIYSILSAKEPTKAML</sequence>
<name>A0A5C3N9U0_9AGAM</name>
<evidence type="ECO:0000313" key="3">
    <source>
        <dbReference type="Proteomes" id="UP000305948"/>
    </source>
</evidence>
<gene>
    <name evidence="2" type="ORF">OE88DRAFT_1661103</name>
</gene>
<dbReference type="PANTHER" id="PTHR43798:SF33">
    <property type="entry name" value="HYDROLASE, PUTATIVE (AFU_ORTHOLOGUE AFUA_2G14860)-RELATED"/>
    <property type="match status" value="1"/>
</dbReference>
<accession>A0A5C3N9U0</accession>
<dbReference type="OrthoDB" id="94039at2759"/>
<dbReference type="PANTHER" id="PTHR43798">
    <property type="entry name" value="MONOACYLGLYCEROL LIPASE"/>
    <property type="match status" value="1"/>
</dbReference>
<dbReference type="SUPFAM" id="SSF53474">
    <property type="entry name" value="alpha/beta-Hydrolases"/>
    <property type="match status" value="1"/>
</dbReference>
<dbReference type="AlphaFoldDB" id="A0A5C3N9U0"/>
<dbReference type="Pfam" id="PF12697">
    <property type="entry name" value="Abhydrolase_6"/>
    <property type="match status" value="1"/>
</dbReference>
<evidence type="ECO:0000259" key="1">
    <source>
        <dbReference type="Pfam" id="PF12697"/>
    </source>
</evidence>
<evidence type="ECO:0000313" key="2">
    <source>
        <dbReference type="EMBL" id="TFK50601.1"/>
    </source>
</evidence>
<keyword evidence="2" id="KW-0378">Hydrolase</keyword>
<dbReference type="GO" id="GO:0016787">
    <property type="term" value="F:hydrolase activity"/>
    <property type="evidence" value="ECO:0007669"/>
    <property type="project" value="UniProtKB-KW"/>
</dbReference>
<dbReference type="InterPro" id="IPR050266">
    <property type="entry name" value="AB_hydrolase_sf"/>
</dbReference>
<organism evidence="2 3">
    <name type="scientific">Heliocybe sulcata</name>
    <dbReference type="NCBI Taxonomy" id="5364"/>
    <lineage>
        <taxon>Eukaryota</taxon>
        <taxon>Fungi</taxon>
        <taxon>Dikarya</taxon>
        <taxon>Basidiomycota</taxon>
        <taxon>Agaricomycotina</taxon>
        <taxon>Agaricomycetes</taxon>
        <taxon>Gloeophyllales</taxon>
        <taxon>Gloeophyllaceae</taxon>
        <taxon>Heliocybe</taxon>
    </lineage>
</organism>
<dbReference type="Gene3D" id="3.40.50.1820">
    <property type="entry name" value="alpha/beta hydrolase"/>
    <property type="match status" value="1"/>
</dbReference>
<dbReference type="InterPro" id="IPR000073">
    <property type="entry name" value="AB_hydrolase_1"/>
</dbReference>
<protein>
    <submittedName>
        <fullName evidence="2">Alpha/beta-hydrolase</fullName>
    </submittedName>
</protein>
<proteinExistence type="predicted"/>